<dbReference type="Proteomes" id="UP000254937">
    <property type="component" value="Unassembled WGS sequence"/>
</dbReference>
<gene>
    <name evidence="2" type="ORF">M752DRAFT_242452</name>
</gene>
<accession>A0A370P5R5</accession>
<name>A0A370P5R5_ASPPH</name>
<dbReference type="EMBL" id="KZ851874">
    <property type="protein sequence ID" value="RDK37057.1"/>
    <property type="molecule type" value="Genomic_DNA"/>
</dbReference>
<reference evidence="2 3" key="1">
    <citation type="submission" date="2018-07" db="EMBL/GenBank/DDBJ databases">
        <title>Section-level genome sequencing of Aspergillus section Nigri to investigate inter- and intra-species variation.</title>
        <authorList>
            <consortium name="DOE Joint Genome Institute"/>
            <person name="Vesth T.C."/>
            <person name="Nybo J.L."/>
            <person name="Theobald S."/>
            <person name="Frisvad J.C."/>
            <person name="Larsen T.O."/>
            <person name="Nielsen K.F."/>
            <person name="Hoof J.B."/>
            <person name="Brandl J."/>
            <person name="Salamov A."/>
            <person name="Riley R."/>
            <person name="Gladden J.M."/>
            <person name="Phatale P."/>
            <person name="Nielsen M.T."/>
            <person name="Lyhne E.K."/>
            <person name="Kogle M.E."/>
            <person name="Strasser K."/>
            <person name="McDonnell E."/>
            <person name="Barry K."/>
            <person name="Clum A."/>
            <person name="Chen C."/>
            <person name="Nolan M."/>
            <person name="Sandor L."/>
            <person name="Kuo A."/>
            <person name="Lipzen A."/>
            <person name="Hainaut M."/>
            <person name="Drula E."/>
            <person name="Tsang A."/>
            <person name="Magnuson J.K."/>
            <person name="Henrissat B."/>
            <person name="Wiebenga A."/>
            <person name="Simmons B.A."/>
            <person name="Makela M.R."/>
            <person name="De vries R.P."/>
            <person name="Grigoriev I.V."/>
            <person name="Mortensen U.H."/>
            <person name="Baker S.E."/>
            <person name="Andersen M.R."/>
        </authorList>
    </citation>
    <scope>NUCLEOTIDE SEQUENCE [LARGE SCALE GENOMIC DNA]</scope>
    <source>
        <strain evidence="2 3">ATCC 13157</strain>
    </source>
</reference>
<proteinExistence type="predicted"/>
<keyword evidence="3" id="KW-1185">Reference proteome</keyword>
<feature type="region of interest" description="Disordered" evidence="1">
    <location>
        <begin position="185"/>
        <end position="228"/>
    </location>
</feature>
<feature type="compositionally biased region" description="Basic and acidic residues" evidence="1">
    <location>
        <begin position="204"/>
        <end position="214"/>
    </location>
</feature>
<evidence type="ECO:0000313" key="2">
    <source>
        <dbReference type="EMBL" id="RDK37057.1"/>
    </source>
</evidence>
<feature type="region of interest" description="Disordered" evidence="1">
    <location>
        <begin position="20"/>
        <end position="58"/>
    </location>
</feature>
<feature type="compositionally biased region" description="Polar residues" evidence="1">
    <location>
        <begin position="41"/>
        <end position="58"/>
    </location>
</feature>
<dbReference type="AlphaFoldDB" id="A0A370P5R5"/>
<evidence type="ECO:0000256" key="1">
    <source>
        <dbReference type="SAM" id="MobiDB-lite"/>
    </source>
</evidence>
<protein>
    <submittedName>
        <fullName evidence="2">Uncharacterized protein</fullName>
    </submittedName>
</protein>
<evidence type="ECO:0000313" key="3">
    <source>
        <dbReference type="Proteomes" id="UP000254937"/>
    </source>
</evidence>
<feature type="compositionally biased region" description="Basic and acidic residues" evidence="1">
    <location>
        <begin position="23"/>
        <end position="40"/>
    </location>
</feature>
<sequence>MACPPTATCPIISSSLVTKSAFKSKETRENGSESESERNSQHIAKSTGNANAELQQTGKVKELFQDYGHGRSPESITVGGAYAPMSGYFLPSNLLEDQNGPRTPKIIAEGLAVPAGKVKGDDSEPVSSAMVTSRMKLNQVLGNRRKVGCAASLPAGTAAHPVEHGPLAGRSSGVGVSFGAEGDPAFEGSYEDDYDDACANHAASDGDREDKEALKNGGKTDNTGESEYPRFSQVDYFTQHQSLQIRTTGLPKRPRYSAATVGFPCPVTVWAFIDRGDPKHGMPTAADLPWEIRTLHETNELNTIAAYLASMRRNLKDLDVNFTFHYRPVSFIDKADRDKKIGGYSSSDKQNAHTVADLYMHIKDDRSWGTLCVTREHHVQGMAWHYWAVAAISPPKSPFQSVDEKGVYLLMYDSRPLREPTKKRDRDYWRNYMRRDQYKLLVEIGKNFKVLDLAINRRQLSVEGEDDPLRLTLWWLWNIARYGGGFYERDGELDDPRWRLTDARWLHFDQDWSSNVRTALRWKNVKEWFSEQRLDEQLTHEQRIQAHAVAA</sequence>
<organism evidence="2 3">
    <name type="scientific">Aspergillus phoenicis ATCC 13157</name>
    <dbReference type="NCBI Taxonomy" id="1353007"/>
    <lineage>
        <taxon>Eukaryota</taxon>
        <taxon>Fungi</taxon>
        <taxon>Dikarya</taxon>
        <taxon>Ascomycota</taxon>
        <taxon>Pezizomycotina</taxon>
        <taxon>Eurotiomycetes</taxon>
        <taxon>Eurotiomycetidae</taxon>
        <taxon>Eurotiales</taxon>
        <taxon>Aspergillaceae</taxon>
        <taxon>Aspergillus</taxon>
    </lineage>
</organism>